<proteinExistence type="predicted"/>
<reference evidence="8 9" key="1">
    <citation type="submission" date="2013-02" db="EMBL/GenBank/DDBJ databases">
        <authorList>
            <person name="Harkins D.M."/>
            <person name="Durkin A.S."/>
            <person name="Brinkac L.M."/>
            <person name="Haft D.H."/>
            <person name="Selengut J.D."/>
            <person name="Sanka R."/>
            <person name="DePew J."/>
            <person name="Purushe J."/>
            <person name="Tulsiani S.M."/>
            <person name="Graham G.C."/>
            <person name="Burns M.-A."/>
            <person name="Dohnt M.F."/>
            <person name="Smythe L.D."/>
            <person name="McKay D.B."/>
            <person name="Craig S.B."/>
            <person name="Vinetz J.M."/>
            <person name="Sutton G.G."/>
            <person name="Nierman W.C."/>
            <person name="Fouts D.E."/>
        </authorList>
    </citation>
    <scope>NUCLEOTIDE SEQUENCE [LARGE SCALE GENOMIC DNA]</scope>
    <source>
        <strain evidence="8 9">LT2186</strain>
    </source>
</reference>
<comment type="caution">
    <text evidence="8">The sequence shown here is derived from an EMBL/GenBank/DDBJ whole genome shotgun (WGS) entry which is preliminary data.</text>
</comment>
<feature type="domain" description="MASE1" evidence="7">
    <location>
        <begin position="18"/>
        <end position="97"/>
    </location>
</feature>
<gene>
    <name evidence="8" type="ORF">LEP1GSC151_4412</name>
</gene>
<evidence type="ECO:0000313" key="8">
    <source>
        <dbReference type="EMBL" id="EMG13318.1"/>
    </source>
</evidence>
<dbReference type="InterPro" id="IPR007895">
    <property type="entry name" value="MASE1"/>
</dbReference>
<comment type="subcellular location">
    <subcellularLocation>
        <location evidence="1">Cell membrane</location>
        <topology evidence="1">Multi-pass membrane protein</topology>
    </subcellularLocation>
</comment>
<sequence length="132" mass="14888">MSLRFKEIVKICGIIFISGMIYYVLALIGRKTAIYPSYAAAIWPASGAALGFTLLFGNYAVLGVFLASVLFNFGTGILSGDNLYLNFLIGFFLHFKAMLERPFLPVRFPDIRFPIVLSLYFFYFSRSDCMCN</sequence>
<organism evidence="8 9">
    <name type="scientific">Leptospira interrogans serovar Grippotyphosa str. LT2186</name>
    <dbReference type="NCBI Taxonomy" id="1001599"/>
    <lineage>
        <taxon>Bacteria</taxon>
        <taxon>Pseudomonadati</taxon>
        <taxon>Spirochaetota</taxon>
        <taxon>Spirochaetia</taxon>
        <taxon>Leptospirales</taxon>
        <taxon>Leptospiraceae</taxon>
        <taxon>Leptospira</taxon>
    </lineage>
</organism>
<dbReference type="AlphaFoldDB" id="M3H2V7"/>
<evidence type="ECO:0000256" key="3">
    <source>
        <dbReference type="ARBA" id="ARBA00022692"/>
    </source>
</evidence>
<feature type="transmembrane region" description="Helical" evidence="6">
    <location>
        <begin position="7"/>
        <end position="28"/>
    </location>
</feature>
<dbReference type="BioCyc" id="LINT1001599:G11K9-2544-MONOMER"/>
<keyword evidence="2" id="KW-1003">Cell membrane</keyword>
<evidence type="ECO:0000313" key="9">
    <source>
        <dbReference type="Proteomes" id="UP000011776"/>
    </source>
</evidence>
<keyword evidence="4 6" id="KW-1133">Transmembrane helix</keyword>
<dbReference type="EMBL" id="AFME02000020">
    <property type="protein sequence ID" value="EMG13318.1"/>
    <property type="molecule type" value="Genomic_DNA"/>
</dbReference>
<protein>
    <submittedName>
        <fullName evidence="8">MASE1 domain protein</fullName>
    </submittedName>
</protein>
<keyword evidence="5 6" id="KW-0472">Membrane</keyword>
<evidence type="ECO:0000256" key="2">
    <source>
        <dbReference type="ARBA" id="ARBA00022475"/>
    </source>
</evidence>
<feature type="transmembrane region" description="Helical" evidence="6">
    <location>
        <begin position="111"/>
        <end position="129"/>
    </location>
</feature>
<accession>M3H2V7</accession>
<evidence type="ECO:0000256" key="1">
    <source>
        <dbReference type="ARBA" id="ARBA00004651"/>
    </source>
</evidence>
<evidence type="ECO:0000256" key="5">
    <source>
        <dbReference type="ARBA" id="ARBA00023136"/>
    </source>
</evidence>
<feature type="transmembrane region" description="Helical" evidence="6">
    <location>
        <begin position="48"/>
        <end position="71"/>
    </location>
</feature>
<dbReference type="Proteomes" id="UP000011776">
    <property type="component" value="Unassembled WGS sequence"/>
</dbReference>
<name>M3H2V7_LEPIR</name>
<evidence type="ECO:0000259" key="7">
    <source>
        <dbReference type="Pfam" id="PF05231"/>
    </source>
</evidence>
<keyword evidence="3 6" id="KW-0812">Transmembrane</keyword>
<evidence type="ECO:0000256" key="4">
    <source>
        <dbReference type="ARBA" id="ARBA00022989"/>
    </source>
</evidence>
<dbReference type="GO" id="GO:0005886">
    <property type="term" value="C:plasma membrane"/>
    <property type="evidence" value="ECO:0007669"/>
    <property type="project" value="UniProtKB-SubCell"/>
</dbReference>
<dbReference type="Pfam" id="PF05231">
    <property type="entry name" value="MASE1"/>
    <property type="match status" value="1"/>
</dbReference>
<evidence type="ECO:0000256" key="6">
    <source>
        <dbReference type="SAM" id="Phobius"/>
    </source>
</evidence>